<sequence length="27" mass="3059">MPKSPKQQMMLKNKYSLQEGSPLALPL</sequence>
<evidence type="ECO:0000313" key="3">
    <source>
        <dbReference type="Proteomes" id="UP001370490"/>
    </source>
</evidence>
<gene>
    <name evidence="2" type="ORF">RJ641_034549</name>
</gene>
<evidence type="ECO:0000256" key="1">
    <source>
        <dbReference type="SAM" id="MobiDB-lite"/>
    </source>
</evidence>
<name>A0AAN8ZBN3_9MAGN</name>
<dbReference type="Proteomes" id="UP001370490">
    <property type="component" value="Unassembled WGS sequence"/>
</dbReference>
<proteinExistence type="predicted"/>
<dbReference type="EMBL" id="JBAMMX010000008">
    <property type="protein sequence ID" value="KAK6934394.1"/>
    <property type="molecule type" value="Genomic_DNA"/>
</dbReference>
<keyword evidence="3" id="KW-1185">Reference proteome</keyword>
<organism evidence="2 3">
    <name type="scientific">Dillenia turbinata</name>
    <dbReference type="NCBI Taxonomy" id="194707"/>
    <lineage>
        <taxon>Eukaryota</taxon>
        <taxon>Viridiplantae</taxon>
        <taxon>Streptophyta</taxon>
        <taxon>Embryophyta</taxon>
        <taxon>Tracheophyta</taxon>
        <taxon>Spermatophyta</taxon>
        <taxon>Magnoliopsida</taxon>
        <taxon>eudicotyledons</taxon>
        <taxon>Gunneridae</taxon>
        <taxon>Pentapetalae</taxon>
        <taxon>Dilleniales</taxon>
        <taxon>Dilleniaceae</taxon>
        <taxon>Dillenia</taxon>
    </lineage>
</organism>
<dbReference type="AlphaFoldDB" id="A0AAN8ZBN3"/>
<accession>A0AAN8ZBN3</accession>
<feature type="region of interest" description="Disordered" evidence="1">
    <location>
        <begin position="1"/>
        <end position="27"/>
    </location>
</feature>
<comment type="caution">
    <text evidence="2">The sequence shown here is derived from an EMBL/GenBank/DDBJ whole genome shotgun (WGS) entry which is preliminary data.</text>
</comment>
<reference evidence="2 3" key="1">
    <citation type="submission" date="2023-12" db="EMBL/GenBank/DDBJ databases">
        <title>A high-quality genome assembly for Dillenia turbinata (Dilleniales).</title>
        <authorList>
            <person name="Chanderbali A."/>
        </authorList>
    </citation>
    <scope>NUCLEOTIDE SEQUENCE [LARGE SCALE GENOMIC DNA]</scope>
    <source>
        <strain evidence="2">LSX21</strain>
        <tissue evidence="2">Leaf</tissue>
    </source>
</reference>
<protein>
    <submittedName>
        <fullName evidence="2">Uncharacterized protein</fullName>
    </submittedName>
</protein>
<evidence type="ECO:0000313" key="2">
    <source>
        <dbReference type="EMBL" id="KAK6934394.1"/>
    </source>
</evidence>